<accession>A0ABY7BIF7</accession>
<evidence type="ECO:0000256" key="1">
    <source>
        <dbReference type="SAM" id="Phobius"/>
    </source>
</evidence>
<keyword evidence="1" id="KW-0812">Transmembrane</keyword>
<dbReference type="EMBL" id="CP113864">
    <property type="protein sequence ID" value="WAM32384.1"/>
    <property type="molecule type" value="Genomic_DNA"/>
</dbReference>
<keyword evidence="1" id="KW-1133">Transmembrane helix</keyword>
<feature type="transmembrane region" description="Helical" evidence="1">
    <location>
        <begin position="6"/>
        <end position="31"/>
    </location>
</feature>
<organism evidence="2 3">
    <name type="scientific">Caldicellulosiruptor naganoensis</name>
    <dbReference type="NCBI Taxonomy" id="29324"/>
    <lineage>
        <taxon>Bacteria</taxon>
        <taxon>Bacillati</taxon>
        <taxon>Bacillota</taxon>
        <taxon>Bacillota incertae sedis</taxon>
        <taxon>Caldicellulosiruptorales</taxon>
        <taxon>Caldicellulosiruptoraceae</taxon>
        <taxon>Caldicellulosiruptor</taxon>
    </lineage>
</organism>
<proteinExistence type="predicted"/>
<protein>
    <submittedName>
        <fullName evidence="2">Uncharacterized protein</fullName>
    </submittedName>
</protein>
<sequence>MAFFFVYLLLRELIVLLLLIILILYSFTNFVAKERSFRFERKLNLIIGLVVTVLMCGIVIIGSIVSRFACTLI</sequence>
<evidence type="ECO:0000313" key="3">
    <source>
        <dbReference type="Proteomes" id="UP001164745"/>
    </source>
</evidence>
<keyword evidence="1" id="KW-0472">Membrane</keyword>
<dbReference type="Proteomes" id="UP001164745">
    <property type="component" value="Chromosome"/>
</dbReference>
<keyword evidence="3" id="KW-1185">Reference proteome</keyword>
<dbReference type="RefSeq" id="WP_269015426.1">
    <property type="nucleotide sequence ID" value="NZ_CP113864.1"/>
</dbReference>
<reference evidence="2" key="1">
    <citation type="submission" date="2022-12" db="EMBL/GenBank/DDBJ databases">
        <authorList>
            <person name="Bing R.G."/>
            <person name="Willard D.J."/>
            <person name="Manesh M.J.H."/>
            <person name="Laemthong T."/>
            <person name="Crosby J.R."/>
            <person name="Kelly R.M."/>
        </authorList>
    </citation>
    <scope>NUCLEOTIDE SEQUENCE</scope>
    <source>
        <strain evidence="2">DSM 8991</strain>
    </source>
</reference>
<name>A0ABY7BIF7_9FIRM</name>
<feature type="transmembrane region" description="Helical" evidence="1">
    <location>
        <begin position="43"/>
        <end position="65"/>
    </location>
</feature>
<gene>
    <name evidence="2" type="ORF">OTJ99_000925</name>
</gene>
<evidence type="ECO:0000313" key="2">
    <source>
        <dbReference type="EMBL" id="WAM32384.1"/>
    </source>
</evidence>